<dbReference type="EMBL" id="BAABME010004361">
    <property type="protein sequence ID" value="GAA0162094.1"/>
    <property type="molecule type" value="Genomic_DNA"/>
</dbReference>
<feature type="region of interest" description="Disordered" evidence="1">
    <location>
        <begin position="195"/>
        <end position="214"/>
    </location>
</feature>
<proteinExistence type="predicted"/>
<dbReference type="AlphaFoldDB" id="A0AAV3QDA7"/>
<evidence type="ECO:0000313" key="2">
    <source>
        <dbReference type="EMBL" id="GAA0162094.1"/>
    </source>
</evidence>
<dbReference type="InterPro" id="IPR040256">
    <property type="entry name" value="At4g02000-like"/>
</dbReference>
<dbReference type="PANTHER" id="PTHR31286">
    <property type="entry name" value="GLYCINE-RICH CELL WALL STRUCTURAL PROTEIN 1.8-LIKE"/>
    <property type="match status" value="1"/>
</dbReference>
<keyword evidence="3" id="KW-1185">Reference proteome</keyword>
<organism evidence="2 3">
    <name type="scientific">Lithospermum erythrorhizon</name>
    <name type="common">Purple gromwell</name>
    <name type="synonym">Lithospermum officinale var. erythrorhizon</name>
    <dbReference type="NCBI Taxonomy" id="34254"/>
    <lineage>
        <taxon>Eukaryota</taxon>
        <taxon>Viridiplantae</taxon>
        <taxon>Streptophyta</taxon>
        <taxon>Embryophyta</taxon>
        <taxon>Tracheophyta</taxon>
        <taxon>Spermatophyta</taxon>
        <taxon>Magnoliopsida</taxon>
        <taxon>eudicotyledons</taxon>
        <taxon>Gunneridae</taxon>
        <taxon>Pentapetalae</taxon>
        <taxon>asterids</taxon>
        <taxon>lamiids</taxon>
        <taxon>Boraginales</taxon>
        <taxon>Boraginaceae</taxon>
        <taxon>Boraginoideae</taxon>
        <taxon>Lithospermeae</taxon>
        <taxon>Lithospermum</taxon>
    </lineage>
</organism>
<protein>
    <recommendedName>
        <fullName evidence="4">DUF4283 domain-containing protein</fullName>
    </recommendedName>
</protein>
<gene>
    <name evidence="2" type="ORF">LIER_18266</name>
</gene>
<feature type="compositionally biased region" description="Basic and acidic residues" evidence="1">
    <location>
        <begin position="199"/>
        <end position="208"/>
    </location>
</feature>
<evidence type="ECO:0000313" key="3">
    <source>
        <dbReference type="Proteomes" id="UP001454036"/>
    </source>
</evidence>
<dbReference type="Proteomes" id="UP001454036">
    <property type="component" value="Unassembled WGS sequence"/>
</dbReference>
<comment type="caution">
    <text evidence="2">The sequence shown here is derived from an EMBL/GenBank/DDBJ whole genome shotgun (WGS) entry which is preliminary data.</text>
</comment>
<name>A0AAV3QDA7_LITER</name>
<sequence length="214" mass="24240">MFDVNTLLSISNSIGEPFRVDPINVNRMNLRSARVCVELDVAKPFIDSIWVCFEDDDSKEVLEGFWVKVFYAVVPPFCTFCSHIGHAMEECKRNKVEDSNVTSHQIGVVEDMGQLSDNNSVFSRVMNHADKVLDGLPQPEFFKKWRKVVYKKVWHPIMSKEHCVGIVKAHASAGQMGQVQQNICTETMHQILAKSGSHRQIEEAKDAESDAQVE</sequence>
<dbReference type="PANTHER" id="PTHR31286:SF180">
    <property type="entry name" value="OS10G0362600 PROTEIN"/>
    <property type="match status" value="1"/>
</dbReference>
<accession>A0AAV3QDA7</accession>
<evidence type="ECO:0008006" key="4">
    <source>
        <dbReference type="Google" id="ProtNLM"/>
    </source>
</evidence>
<evidence type="ECO:0000256" key="1">
    <source>
        <dbReference type="SAM" id="MobiDB-lite"/>
    </source>
</evidence>
<reference evidence="2 3" key="1">
    <citation type="submission" date="2024-01" db="EMBL/GenBank/DDBJ databases">
        <title>The complete chloroplast genome sequence of Lithospermum erythrorhizon: insights into the phylogenetic relationship among Boraginaceae species and the maternal lineages of purple gromwells.</title>
        <authorList>
            <person name="Okada T."/>
            <person name="Watanabe K."/>
        </authorList>
    </citation>
    <scope>NUCLEOTIDE SEQUENCE [LARGE SCALE GENOMIC DNA]</scope>
</reference>